<evidence type="ECO:0000313" key="6">
    <source>
        <dbReference type="Proteomes" id="UP000324611"/>
    </source>
</evidence>
<proteinExistence type="inferred from homology"/>
<dbReference type="EMBL" id="VUOC01000004">
    <property type="protein sequence ID" value="KAA2238519.1"/>
    <property type="molecule type" value="Genomic_DNA"/>
</dbReference>
<dbReference type="Gene3D" id="1.20.120.450">
    <property type="entry name" value="dinb family like domain"/>
    <property type="match status" value="1"/>
</dbReference>
<evidence type="ECO:0000256" key="1">
    <source>
        <dbReference type="ARBA" id="ARBA00008635"/>
    </source>
</evidence>
<feature type="binding site" evidence="3">
    <location>
        <position position="154"/>
    </location>
    <ligand>
        <name>a divalent metal cation</name>
        <dbReference type="ChEBI" id="CHEBI:60240"/>
    </ligand>
</feature>
<evidence type="ECO:0000256" key="4">
    <source>
        <dbReference type="SAM" id="SignalP"/>
    </source>
</evidence>
<feature type="binding site" evidence="3">
    <location>
        <position position="150"/>
    </location>
    <ligand>
        <name>a divalent metal cation</name>
        <dbReference type="ChEBI" id="CHEBI:60240"/>
    </ligand>
</feature>
<dbReference type="Proteomes" id="UP000324611">
    <property type="component" value="Unassembled WGS sequence"/>
</dbReference>
<keyword evidence="4" id="KW-0732">Signal</keyword>
<dbReference type="SUPFAM" id="SSF109854">
    <property type="entry name" value="DinB/YfiT-like putative metalloenzymes"/>
    <property type="match status" value="1"/>
</dbReference>
<organism evidence="5 6">
    <name type="scientific">Chitinophaga agrisoli</name>
    <dbReference type="NCBI Taxonomy" id="2607653"/>
    <lineage>
        <taxon>Bacteria</taxon>
        <taxon>Pseudomonadati</taxon>
        <taxon>Bacteroidota</taxon>
        <taxon>Chitinophagia</taxon>
        <taxon>Chitinophagales</taxon>
        <taxon>Chitinophagaceae</taxon>
        <taxon>Chitinophaga</taxon>
    </lineage>
</organism>
<keyword evidence="2 3" id="KW-0479">Metal-binding</keyword>
<evidence type="ECO:0000256" key="3">
    <source>
        <dbReference type="PIRSR" id="PIRSR607837-1"/>
    </source>
</evidence>
<gene>
    <name evidence="5" type="ORF">F0L74_20050</name>
</gene>
<feature type="signal peptide" evidence="4">
    <location>
        <begin position="1"/>
        <end position="17"/>
    </location>
</feature>
<name>A0A5B2VJV6_9BACT</name>
<dbReference type="GO" id="GO:0046872">
    <property type="term" value="F:metal ion binding"/>
    <property type="evidence" value="ECO:0007669"/>
    <property type="project" value="UniProtKB-KW"/>
</dbReference>
<dbReference type="Pfam" id="PF05163">
    <property type="entry name" value="DinB"/>
    <property type="match status" value="1"/>
</dbReference>
<dbReference type="RefSeq" id="WP_149839699.1">
    <property type="nucleotide sequence ID" value="NZ_VUOC01000004.1"/>
</dbReference>
<dbReference type="AlphaFoldDB" id="A0A5B2VJV6"/>
<reference evidence="5 6" key="2">
    <citation type="submission" date="2019-09" db="EMBL/GenBank/DDBJ databases">
        <authorList>
            <person name="Jin C."/>
        </authorList>
    </citation>
    <scope>NUCLEOTIDE SEQUENCE [LARGE SCALE GENOMIC DNA]</scope>
    <source>
        <strain evidence="5 6">BN140078</strain>
    </source>
</reference>
<accession>A0A5B2VJV6</accession>
<evidence type="ECO:0000256" key="2">
    <source>
        <dbReference type="ARBA" id="ARBA00022723"/>
    </source>
</evidence>
<comment type="caution">
    <text evidence="5">The sequence shown here is derived from an EMBL/GenBank/DDBJ whole genome shotgun (WGS) entry which is preliminary data.</text>
</comment>
<feature type="binding site" evidence="3">
    <location>
        <position position="71"/>
    </location>
    <ligand>
        <name>a divalent metal cation</name>
        <dbReference type="ChEBI" id="CHEBI:60240"/>
    </ligand>
</feature>
<feature type="chain" id="PRO_5022718899" evidence="4">
    <location>
        <begin position="18"/>
        <end position="175"/>
    </location>
</feature>
<sequence>MKFIGSILILFSFAIHAVNGQGHDSLFLAAARVKLTHSKEYMLKVADLMPENKYDYKPTKEELSFGAQLLHICGNLGWLSSTYLTTEDHPAFKIDEKISSKDSIRSVLLSTYDYAIKALDNFDAKQLGDTVKFFAGPMTRLQIINLLSDHQSHHRGQILVYLRLCGIKPPEYVGW</sequence>
<reference evidence="5 6" key="1">
    <citation type="submission" date="2019-09" db="EMBL/GenBank/DDBJ databases">
        <title>Chitinophaga ginsengihumi sp. nov., isolated from soil of ginseng rhizosphere.</title>
        <authorList>
            <person name="Lee J."/>
        </authorList>
    </citation>
    <scope>NUCLEOTIDE SEQUENCE [LARGE SCALE GENOMIC DNA]</scope>
    <source>
        <strain evidence="5 6">BN140078</strain>
    </source>
</reference>
<dbReference type="InterPro" id="IPR034660">
    <property type="entry name" value="DinB/YfiT-like"/>
</dbReference>
<dbReference type="InterPro" id="IPR007837">
    <property type="entry name" value="DinB"/>
</dbReference>
<evidence type="ECO:0000313" key="5">
    <source>
        <dbReference type="EMBL" id="KAA2238519.1"/>
    </source>
</evidence>
<comment type="similarity">
    <text evidence="1">Belongs to the DinB family.</text>
</comment>
<keyword evidence="6" id="KW-1185">Reference proteome</keyword>
<protein>
    <submittedName>
        <fullName evidence="5">DinB family protein</fullName>
    </submittedName>
</protein>